<protein>
    <recommendedName>
        <fullName evidence="8">Glycosyltransferase family 92 protein</fullName>
        <ecNumber evidence="8">2.4.1.-</ecNumber>
    </recommendedName>
</protein>
<dbReference type="Proteomes" id="UP001208570">
    <property type="component" value="Unassembled WGS sequence"/>
</dbReference>
<accession>A0AAD9ITW4</accession>
<keyword evidence="3 8" id="KW-0328">Glycosyltransferase</keyword>
<proteinExistence type="inferred from homology"/>
<keyword evidence="5" id="KW-0812">Transmembrane</keyword>
<evidence type="ECO:0000256" key="7">
    <source>
        <dbReference type="ARBA" id="ARBA00023136"/>
    </source>
</evidence>
<keyword evidence="6" id="KW-1133">Transmembrane helix</keyword>
<gene>
    <name evidence="9" type="ORF">LSH36_1519g00003</name>
</gene>
<organism evidence="9 10">
    <name type="scientific">Paralvinella palmiformis</name>
    <dbReference type="NCBI Taxonomy" id="53620"/>
    <lineage>
        <taxon>Eukaryota</taxon>
        <taxon>Metazoa</taxon>
        <taxon>Spiralia</taxon>
        <taxon>Lophotrochozoa</taxon>
        <taxon>Annelida</taxon>
        <taxon>Polychaeta</taxon>
        <taxon>Sedentaria</taxon>
        <taxon>Canalipalpata</taxon>
        <taxon>Terebellida</taxon>
        <taxon>Terebelliformia</taxon>
        <taxon>Alvinellidae</taxon>
        <taxon>Paralvinella</taxon>
    </lineage>
</organism>
<dbReference type="Pfam" id="PF01697">
    <property type="entry name" value="Glyco_transf_92"/>
    <property type="match status" value="1"/>
</dbReference>
<comment type="subcellular location">
    <subcellularLocation>
        <location evidence="1">Membrane</location>
        <topology evidence="1">Single-pass membrane protein</topology>
    </subcellularLocation>
</comment>
<evidence type="ECO:0000256" key="3">
    <source>
        <dbReference type="ARBA" id="ARBA00022676"/>
    </source>
</evidence>
<dbReference type="EC" id="2.4.1.-" evidence="8"/>
<keyword evidence="10" id="KW-1185">Reference proteome</keyword>
<comment type="similarity">
    <text evidence="2 8">Belongs to the glycosyltransferase 92 family.</text>
</comment>
<evidence type="ECO:0000256" key="6">
    <source>
        <dbReference type="ARBA" id="ARBA00022989"/>
    </source>
</evidence>
<evidence type="ECO:0000256" key="4">
    <source>
        <dbReference type="ARBA" id="ARBA00022679"/>
    </source>
</evidence>
<evidence type="ECO:0000313" key="10">
    <source>
        <dbReference type="Proteomes" id="UP001208570"/>
    </source>
</evidence>
<dbReference type="GO" id="GO:0005737">
    <property type="term" value="C:cytoplasm"/>
    <property type="evidence" value="ECO:0007669"/>
    <property type="project" value="TreeGrafter"/>
</dbReference>
<evidence type="ECO:0000256" key="8">
    <source>
        <dbReference type="RuleBase" id="RU366017"/>
    </source>
</evidence>
<dbReference type="PANTHER" id="PTHR21461:SF69">
    <property type="entry name" value="GLYCOSYLTRANSFERASE FAMILY 92 PROTEIN"/>
    <property type="match status" value="1"/>
</dbReference>
<dbReference type="GO" id="GO:0016020">
    <property type="term" value="C:membrane"/>
    <property type="evidence" value="ECO:0007669"/>
    <property type="project" value="UniProtKB-SubCell"/>
</dbReference>
<evidence type="ECO:0000256" key="1">
    <source>
        <dbReference type="ARBA" id="ARBA00004167"/>
    </source>
</evidence>
<dbReference type="GO" id="GO:0016757">
    <property type="term" value="F:glycosyltransferase activity"/>
    <property type="evidence" value="ECO:0007669"/>
    <property type="project" value="UniProtKB-UniRule"/>
</dbReference>
<sequence length="501" mass="58534">MIVKFPRALEPDNWQIVIPKKVFVYSAHLDPWSRNESIIHILGSITKKDLINPNRSQLYCKIWIVSEDSQSVIVDTSKVTRITDPDFTWEDFEIISEIASHLQNKRIIHAPAMTVKFPRALEPDNWQIVIPKKVFVYSAHLDQWSRNESIIHILGSLTKKDLINPNRSQLYCKIWIVSEDSQSVIVDTSKVTRIIDPDFTWEDFEGRNAEFTCHFNITPDVLTNTVVQLTSNPYKVPNNSMSLHQNFKQGQRYNFTVCLEGPFFGGISTDWFIEWMEANTIFGAQKILIHNLSIPLYLKPYINYYKRIGLLEVLPWDLRFWPTANRSATIRYNLQPIMIVDCQYRLQHYSKYIVFIDMDELIVPRASTDKTWSDMIDHLNCPLHPHSYGARQLWFLKEYPRIENTTLITQDVRIRNTYIANFGIRSKYIADTTLLTTMASIHSAFEGIGNTTCVMTLEIGSLHHYKSYTVYNETVQDDTMTKYRIELMQRVKNVKTEIDTQ</sequence>
<dbReference type="AlphaFoldDB" id="A0AAD9ITW4"/>
<evidence type="ECO:0000313" key="9">
    <source>
        <dbReference type="EMBL" id="KAK2140000.1"/>
    </source>
</evidence>
<keyword evidence="7" id="KW-0472">Membrane</keyword>
<evidence type="ECO:0000256" key="2">
    <source>
        <dbReference type="ARBA" id="ARBA00007647"/>
    </source>
</evidence>
<comment type="caution">
    <text evidence="9">The sequence shown here is derived from an EMBL/GenBank/DDBJ whole genome shotgun (WGS) entry which is preliminary data.</text>
</comment>
<dbReference type="EMBL" id="JAODUP010001518">
    <property type="protein sequence ID" value="KAK2140000.1"/>
    <property type="molecule type" value="Genomic_DNA"/>
</dbReference>
<dbReference type="InterPro" id="IPR008166">
    <property type="entry name" value="Glyco_transf_92"/>
</dbReference>
<reference evidence="9" key="1">
    <citation type="journal article" date="2023" name="Mol. Biol. Evol.">
        <title>Third-Generation Sequencing Reveals the Adaptive Role of the Epigenome in Three Deep-Sea Polychaetes.</title>
        <authorList>
            <person name="Perez M."/>
            <person name="Aroh O."/>
            <person name="Sun Y."/>
            <person name="Lan Y."/>
            <person name="Juniper S.K."/>
            <person name="Young C.R."/>
            <person name="Angers B."/>
            <person name="Qian P.Y."/>
        </authorList>
    </citation>
    <scope>NUCLEOTIDE SEQUENCE</scope>
    <source>
        <strain evidence="9">P08H-3</strain>
    </source>
</reference>
<keyword evidence="4 8" id="KW-0808">Transferase</keyword>
<dbReference type="PANTHER" id="PTHR21461">
    <property type="entry name" value="GLYCOSYLTRANSFERASE FAMILY 92 PROTEIN"/>
    <property type="match status" value="1"/>
</dbReference>
<evidence type="ECO:0000256" key="5">
    <source>
        <dbReference type="ARBA" id="ARBA00022692"/>
    </source>
</evidence>
<name>A0AAD9ITW4_9ANNE</name>